<keyword evidence="2" id="KW-1185">Reference proteome</keyword>
<dbReference type="AlphaFoldDB" id="A0A2S6HP32"/>
<evidence type="ECO:0000313" key="2">
    <source>
        <dbReference type="Proteomes" id="UP000237749"/>
    </source>
</evidence>
<protein>
    <submittedName>
        <fullName evidence="1">Uncharacterized protein</fullName>
    </submittedName>
</protein>
<accession>A0A2S6HP32</accession>
<evidence type="ECO:0000313" key="1">
    <source>
        <dbReference type="EMBL" id="PPK79293.1"/>
    </source>
</evidence>
<proteinExistence type="predicted"/>
<organism evidence="1 2">
    <name type="scientific">Lacrimispora xylanisolvens</name>
    <dbReference type="NCBI Taxonomy" id="384636"/>
    <lineage>
        <taxon>Bacteria</taxon>
        <taxon>Bacillati</taxon>
        <taxon>Bacillota</taxon>
        <taxon>Clostridia</taxon>
        <taxon>Lachnospirales</taxon>
        <taxon>Lachnospiraceae</taxon>
        <taxon>Lacrimispora</taxon>
    </lineage>
</organism>
<gene>
    <name evidence="1" type="ORF">BXY41_11010</name>
</gene>
<dbReference type="Proteomes" id="UP000237749">
    <property type="component" value="Unassembled WGS sequence"/>
</dbReference>
<dbReference type="EMBL" id="PTJA01000010">
    <property type="protein sequence ID" value="PPK79293.1"/>
    <property type="molecule type" value="Genomic_DNA"/>
</dbReference>
<comment type="caution">
    <text evidence="1">The sequence shown here is derived from an EMBL/GenBank/DDBJ whole genome shotgun (WGS) entry which is preliminary data.</text>
</comment>
<sequence>MYMVQTVMNKIFQEVGIMDLSKESTYEKKWGEKKTAVLIERCYQGEASVKELVLSLLKKRLEAGSRD</sequence>
<reference evidence="1 2" key="1">
    <citation type="submission" date="2018-02" db="EMBL/GenBank/DDBJ databases">
        <title>Genomic Encyclopedia of Archaeal and Bacterial Type Strains, Phase II (KMG-II): from individual species to whole genera.</title>
        <authorList>
            <person name="Goeker M."/>
        </authorList>
    </citation>
    <scope>NUCLEOTIDE SEQUENCE [LARGE SCALE GENOMIC DNA]</scope>
    <source>
        <strain evidence="1 2">DSM 3808</strain>
    </source>
</reference>
<name>A0A2S6HP32_9FIRM</name>